<feature type="domain" description="YrdC-like" evidence="1">
    <location>
        <begin position="4"/>
        <end position="192"/>
    </location>
</feature>
<dbReference type="InterPro" id="IPR017945">
    <property type="entry name" value="DHBP_synth_RibB-like_a/b_dom"/>
</dbReference>
<name>A0A1Q9LN81_9PSEU</name>
<evidence type="ECO:0000313" key="3">
    <source>
        <dbReference type="Proteomes" id="UP000186040"/>
    </source>
</evidence>
<organism evidence="2 3">
    <name type="scientific">Actinokineospora bangkokensis</name>
    <dbReference type="NCBI Taxonomy" id="1193682"/>
    <lineage>
        <taxon>Bacteria</taxon>
        <taxon>Bacillati</taxon>
        <taxon>Actinomycetota</taxon>
        <taxon>Actinomycetes</taxon>
        <taxon>Pseudonocardiales</taxon>
        <taxon>Pseudonocardiaceae</taxon>
        <taxon>Actinokineospora</taxon>
    </lineage>
</organism>
<keyword evidence="3" id="KW-1185">Reference proteome</keyword>
<evidence type="ECO:0000313" key="2">
    <source>
        <dbReference type="EMBL" id="OLR93506.1"/>
    </source>
</evidence>
<dbReference type="GO" id="GO:0003725">
    <property type="term" value="F:double-stranded RNA binding"/>
    <property type="evidence" value="ECO:0007669"/>
    <property type="project" value="InterPro"/>
</dbReference>
<protein>
    <recommendedName>
        <fullName evidence="1">YrdC-like domain-containing protein</fullName>
    </recommendedName>
</protein>
<reference evidence="2 3" key="1">
    <citation type="submission" date="2016-10" db="EMBL/GenBank/DDBJ databases">
        <title>The Draft Genome Sequence of Actinokineospora bangkokensis 44EHWT reveals the biosynthetic pathway of antifungal compounds Thailandins with unusual extender unit butylmalonyl-CoA.</title>
        <authorList>
            <person name="Greule A."/>
            <person name="Intra B."/>
            <person name="Flemming S."/>
            <person name="Rommel M.G."/>
            <person name="Panbangred W."/>
            <person name="Bechthold A."/>
        </authorList>
    </citation>
    <scope>NUCLEOTIDE SEQUENCE [LARGE SCALE GENOMIC DNA]</scope>
    <source>
        <strain evidence="2 3">44EHW</strain>
    </source>
</reference>
<dbReference type="OrthoDB" id="508917at2"/>
<gene>
    <name evidence="2" type="ORF">BJP25_14470</name>
</gene>
<comment type="caution">
    <text evidence="2">The sequence shown here is derived from an EMBL/GenBank/DDBJ whole genome shotgun (WGS) entry which is preliminary data.</text>
</comment>
<dbReference type="EMBL" id="MKQR01000009">
    <property type="protein sequence ID" value="OLR93506.1"/>
    <property type="molecule type" value="Genomic_DNA"/>
</dbReference>
<sequence>MITPTALAEATAALQAGTAVVVPNPAPLTCVVTATTPEAVNRAKGRPVDQPVALWITDDVRWAEFAALTDLDAPTLDFARALLLEEQLTLLLPVASVPPWVAPATRDGHALLFGTRWLPLAPLFTGIGTLHVSSANRTGQPPAATTAEARAAFPDPVHVLHDPDPAPGPRSATTTLRLARGGALTHTRSGAQDQGSPEAYVDFVREKFFLG</sequence>
<dbReference type="InterPro" id="IPR006070">
    <property type="entry name" value="Sua5-like_dom"/>
</dbReference>
<dbReference type="RefSeq" id="WP_075974401.1">
    <property type="nucleotide sequence ID" value="NZ_MKQR01000009.1"/>
</dbReference>
<accession>A0A1Q9LN81</accession>
<dbReference type="Gene3D" id="3.90.870.10">
    <property type="entry name" value="DHBP synthase"/>
    <property type="match status" value="1"/>
</dbReference>
<dbReference type="Proteomes" id="UP000186040">
    <property type="component" value="Unassembled WGS sequence"/>
</dbReference>
<dbReference type="AlphaFoldDB" id="A0A1Q9LN81"/>
<dbReference type="Pfam" id="PF01300">
    <property type="entry name" value="Sua5_yciO_yrdC"/>
    <property type="match status" value="1"/>
</dbReference>
<evidence type="ECO:0000259" key="1">
    <source>
        <dbReference type="PROSITE" id="PS51163"/>
    </source>
</evidence>
<dbReference type="SUPFAM" id="SSF55821">
    <property type="entry name" value="YrdC/RibB"/>
    <property type="match status" value="1"/>
</dbReference>
<dbReference type="PROSITE" id="PS51163">
    <property type="entry name" value="YRDC"/>
    <property type="match status" value="1"/>
</dbReference>
<proteinExistence type="predicted"/>
<dbReference type="STRING" id="1193682.BJP25_14470"/>